<reference evidence="1" key="1">
    <citation type="submission" date="2021-08" db="EMBL/GenBank/DDBJ databases">
        <title>The first chromosome-level gecko genome reveals the dynamic sex chromosomes of Neotropical dwarf geckos (Sphaerodactylidae: Sphaerodactylus).</title>
        <authorList>
            <person name="Pinto B.J."/>
            <person name="Keating S.E."/>
            <person name="Gamble T."/>
        </authorList>
    </citation>
    <scope>NUCLEOTIDE SEQUENCE</scope>
    <source>
        <strain evidence="1">TG3544</strain>
    </source>
</reference>
<keyword evidence="2" id="KW-1185">Reference proteome</keyword>
<dbReference type="EMBL" id="CM037627">
    <property type="protein sequence ID" value="KAH7989504.1"/>
    <property type="molecule type" value="Genomic_DNA"/>
</dbReference>
<evidence type="ECO:0000313" key="2">
    <source>
        <dbReference type="Proteomes" id="UP000827872"/>
    </source>
</evidence>
<organism evidence="1 2">
    <name type="scientific">Sphaerodactylus townsendi</name>
    <dbReference type="NCBI Taxonomy" id="933632"/>
    <lineage>
        <taxon>Eukaryota</taxon>
        <taxon>Metazoa</taxon>
        <taxon>Chordata</taxon>
        <taxon>Craniata</taxon>
        <taxon>Vertebrata</taxon>
        <taxon>Euteleostomi</taxon>
        <taxon>Lepidosauria</taxon>
        <taxon>Squamata</taxon>
        <taxon>Bifurcata</taxon>
        <taxon>Gekkota</taxon>
        <taxon>Sphaerodactylidae</taxon>
        <taxon>Sphaerodactylus</taxon>
    </lineage>
</organism>
<evidence type="ECO:0000313" key="1">
    <source>
        <dbReference type="EMBL" id="KAH7989504.1"/>
    </source>
</evidence>
<dbReference type="Proteomes" id="UP000827872">
    <property type="component" value="Linkage Group LG14"/>
</dbReference>
<gene>
    <name evidence="1" type="ORF">K3G42_010450</name>
</gene>
<name>A0ACB8EAX4_9SAUR</name>
<proteinExistence type="predicted"/>
<accession>A0ACB8EAX4</accession>
<comment type="caution">
    <text evidence="1">The sequence shown here is derived from an EMBL/GenBank/DDBJ whole genome shotgun (WGS) entry which is preliminary data.</text>
</comment>
<sequence>MTSKACGKGCHVFSASSLPHPLDQTTFPSAPTFCGKPFRFAGYCSQLCISNPIAELHLSSAVFLAATRQEEMLLDAAPDFSPFLWPVSPVPPLPRMLPFRSTSSPINTWGFPPPLQFGP</sequence>
<protein>
    <submittedName>
        <fullName evidence="1">Uncharacterized protein</fullName>
    </submittedName>
</protein>